<reference evidence="1" key="2">
    <citation type="submission" date="2022-08" db="EMBL/GenBank/DDBJ databases">
        <authorList>
            <person name="Iruegas-Bocardo F."/>
            <person name="Weisberg A.J."/>
            <person name="Riutta E.R."/>
            <person name="Kilday K."/>
            <person name="Bonkowski J.C."/>
            <person name="Creswell T."/>
            <person name="Daughtrey M.L."/>
            <person name="Rane K."/>
            <person name="Grunwald N.J."/>
            <person name="Chang J.H."/>
            <person name="Putnam M.L."/>
        </authorList>
    </citation>
    <scope>NUCLEOTIDE SEQUENCE</scope>
    <source>
        <strain evidence="1">22-338</strain>
    </source>
</reference>
<sequence>MRSSFVRRSKPLRRELHIGASTYTLIIDPQGLKLVEKGKRKGVVLRWDELVSGDAALARALQASLSDA</sequence>
<dbReference type="AlphaFoldDB" id="A0A9X4BV16"/>
<evidence type="ECO:0000313" key="2">
    <source>
        <dbReference type="Proteomes" id="UP001140230"/>
    </source>
</evidence>
<proteinExistence type="predicted"/>
<reference evidence="1" key="1">
    <citation type="journal article" date="2022" name="Phytopathology">
        <title>Whole genome sequencing-based tracing of a 2022 introduction and outbreak of Xanthomonas hortorum pv. pelargonii.</title>
        <authorList>
            <person name="Iruegas Bocardo F."/>
            <person name="Weisberg A.J."/>
            <person name="Riutta E.R."/>
            <person name="Kilday K.B."/>
            <person name="Bonkowski J.C."/>
            <person name="Creswell T.C."/>
            <person name="Daughtrey M."/>
            <person name="Rane K.K."/>
            <person name="Grunwald N.J."/>
            <person name="Chang J.H."/>
            <person name="Putnam M."/>
        </authorList>
    </citation>
    <scope>NUCLEOTIDE SEQUENCE</scope>
    <source>
        <strain evidence="1">22-338</strain>
    </source>
</reference>
<organism evidence="1 2">
    <name type="scientific">Xanthomonas hortorum pv. hederae</name>
    <dbReference type="NCBI Taxonomy" id="453603"/>
    <lineage>
        <taxon>Bacteria</taxon>
        <taxon>Pseudomonadati</taxon>
        <taxon>Pseudomonadota</taxon>
        <taxon>Gammaproteobacteria</taxon>
        <taxon>Lysobacterales</taxon>
        <taxon>Lysobacteraceae</taxon>
        <taxon>Xanthomonas</taxon>
    </lineage>
</organism>
<name>A0A9X4BV16_9XANT</name>
<evidence type="ECO:0000313" key="1">
    <source>
        <dbReference type="EMBL" id="MDC8640049.1"/>
    </source>
</evidence>
<dbReference type="RefSeq" id="WP_043907125.1">
    <property type="nucleotide sequence ID" value="NZ_CP168173.1"/>
</dbReference>
<gene>
    <name evidence="1" type="ORF">NY667_20125</name>
</gene>
<comment type="caution">
    <text evidence="1">The sequence shown here is derived from an EMBL/GenBank/DDBJ whole genome shotgun (WGS) entry which is preliminary data.</text>
</comment>
<dbReference type="Proteomes" id="UP001140230">
    <property type="component" value="Unassembled WGS sequence"/>
</dbReference>
<accession>A0A9X4BV16</accession>
<dbReference type="EMBL" id="JANWTP010000093">
    <property type="protein sequence ID" value="MDC8640049.1"/>
    <property type="molecule type" value="Genomic_DNA"/>
</dbReference>
<protein>
    <submittedName>
        <fullName evidence="1">Uncharacterized protein</fullName>
    </submittedName>
</protein>
<dbReference type="GeneID" id="55513431"/>